<evidence type="ECO:0000313" key="2">
    <source>
        <dbReference type="Proteomes" id="UP000814128"/>
    </source>
</evidence>
<name>A0ACB8QUX7_9AGAM</name>
<proteinExistence type="predicted"/>
<keyword evidence="2" id="KW-1185">Reference proteome</keyword>
<dbReference type="Proteomes" id="UP000814128">
    <property type="component" value="Unassembled WGS sequence"/>
</dbReference>
<comment type="caution">
    <text evidence="1">The sequence shown here is derived from an EMBL/GenBank/DDBJ whole genome shotgun (WGS) entry which is preliminary data.</text>
</comment>
<accession>A0ACB8QUX7</accession>
<sequence length="79" mass="8628">MFSGNATALSKKSDHHLALMPKIPTETNAVDGTTTEERLSTMGKKLDEQSVQFNSELREVHQLLDELGYKIGKAGGPVE</sequence>
<reference evidence="1" key="1">
    <citation type="submission" date="2021-02" db="EMBL/GenBank/DDBJ databases">
        <authorList>
            <consortium name="DOE Joint Genome Institute"/>
            <person name="Ahrendt S."/>
            <person name="Looney B.P."/>
            <person name="Miyauchi S."/>
            <person name="Morin E."/>
            <person name="Drula E."/>
            <person name="Courty P.E."/>
            <person name="Chicoki N."/>
            <person name="Fauchery L."/>
            <person name="Kohler A."/>
            <person name="Kuo A."/>
            <person name="Labutti K."/>
            <person name="Pangilinan J."/>
            <person name="Lipzen A."/>
            <person name="Riley R."/>
            <person name="Andreopoulos W."/>
            <person name="He G."/>
            <person name="Johnson J."/>
            <person name="Barry K.W."/>
            <person name="Grigoriev I.V."/>
            <person name="Nagy L."/>
            <person name="Hibbett D."/>
            <person name="Henrissat B."/>
            <person name="Matheny P.B."/>
            <person name="Labbe J."/>
            <person name="Martin F."/>
        </authorList>
    </citation>
    <scope>NUCLEOTIDE SEQUENCE</scope>
    <source>
        <strain evidence="1">EC-137</strain>
    </source>
</reference>
<evidence type="ECO:0000313" key="1">
    <source>
        <dbReference type="EMBL" id="KAI0035493.1"/>
    </source>
</evidence>
<protein>
    <submittedName>
        <fullName evidence="1">Uncharacterized protein</fullName>
    </submittedName>
</protein>
<reference evidence="1" key="2">
    <citation type="journal article" date="2022" name="New Phytol.">
        <title>Evolutionary transition to the ectomycorrhizal habit in the genomes of a hyperdiverse lineage of mushroom-forming fungi.</title>
        <authorList>
            <person name="Looney B."/>
            <person name="Miyauchi S."/>
            <person name="Morin E."/>
            <person name="Drula E."/>
            <person name="Courty P.E."/>
            <person name="Kohler A."/>
            <person name="Kuo A."/>
            <person name="LaButti K."/>
            <person name="Pangilinan J."/>
            <person name="Lipzen A."/>
            <person name="Riley R."/>
            <person name="Andreopoulos W."/>
            <person name="He G."/>
            <person name="Johnson J."/>
            <person name="Nolan M."/>
            <person name="Tritt A."/>
            <person name="Barry K.W."/>
            <person name="Grigoriev I.V."/>
            <person name="Nagy L.G."/>
            <person name="Hibbett D."/>
            <person name="Henrissat B."/>
            <person name="Matheny P.B."/>
            <person name="Labbe J."/>
            <person name="Martin F.M."/>
        </authorList>
    </citation>
    <scope>NUCLEOTIDE SEQUENCE</scope>
    <source>
        <strain evidence="1">EC-137</strain>
    </source>
</reference>
<dbReference type="EMBL" id="MU273483">
    <property type="protein sequence ID" value="KAI0035493.1"/>
    <property type="molecule type" value="Genomic_DNA"/>
</dbReference>
<organism evidence="1 2">
    <name type="scientific">Vararia minispora EC-137</name>
    <dbReference type="NCBI Taxonomy" id="1314806"/>
    <lineage>
        <taxon>Eukaryota</taxon>
        <taxon>Fungi</taxon>
        <taxon>Dikarya</taxon>
        <taxon>Basidiomycota</taxon>
        <taxon>Agaricomycotina</taxon>
        <taxon>Agaricomycetes</taxon>
        <taxon>Russulales</taxon>
        <taxon>Lachnocladiaceae</taxon>
        <taxon>Vararia</taxon>
    </lineage>
</organism>
<gene>
    <name evidence="1" type="ORF">K488DRAFT_82935</name>
</gene>